<gene>
    <name evidence="3" type="ORF">J0X25_08020</name>
</gene>
<protein>
    <submittedName>
        <fullName evidence="3">Uncharacterized protein</fullName>
    </submittedName>
</protein>
<keyword evidence="2" id="KW-0812">Transmembrane</keyword>
<sequence>MIRLTDREKAIAACSLAGGLVVGLWAGLWMFPAEALAVPMDVTERYGETVESPAFYPVPSTYFAVTIGAPLAAIWFSYVRTRGDRDDDLEADQEERDGPAPATDGGQLLEATDEDVREAINRGTDR</sequence>
<evidence type="ECO:0000256" key="1">
    <source>
        <dbReference type="SAM" id="MobiDB-lite"/>
    </source>
</evidence>
<dbReference type="RefSeq" id="WP_207290609.1">
    <property type="nucleotide sequence ID" value="NZ_CP071462.1"/>
</dbReference>
<dbReference type="AlphaFoldDB" id="A0A8A2VKP1"/>
<dbReference type="GeneID" id="63187243"/>
<name>A0A8A2VKP1_9EURY</name>
<dbReference type="KEGG" id="hakz:J0X25_08020"/>
<feature type="region of interest" description="Disordered" evidence="1">
    <location>
        <begin position="86"/>
        <end position="126"/>
    </location>
</feature>
<accession>A0A8A2VKP1</accession>
<organism evidence="3 4">
    <name type="scientific">Haloterrigena alkaliphila</name>
    <dbReference type="NCBI Taxonomy" id="2816475"/>
    <lineage>
        <taxon>Archaea</taxon>
        <taxon>Methanobacteriati</taxon>
        <taxon>Methanobacteriota</taxon>
        <taxon>Stenosarchaea group</taxon>
        <taxon>Halobacteria</taxon>
        <taxon>Halobacteriales</taxon>
        <taxon>Natrialbaceae</taxon>
        <taxon>Haloterrigena</taxon>
    </lineage>
</organism>
<reference evidence="3 4" key="1">
    <citation type="submission" date="2021-03" db="EMBL/GenBank/DDBJ databases">
        <title>Haloterrigena longa sp. nov. and Haloterrigena limicola sp. nov., extremely halophilic archaea isolated from a salt lake.</title>
        <authorList>
            <person name="Henglin C."/>
        </authorList>
    </citation>
    <scope>NUCLEOTIDE SEQUENCE [LARGE SCALE GENOMIC DNA]</scope>
    <source>
        <strain evidence="3 4">KZCA68</strain>
    </source>
</reference>
<keyword evidence="4" id="KW-1185">Reference proteome</keyword>
<feature type="transmembrane region" description="Helical" evidence="2">
    <location>
        <begin position="61"/>
        <end position="79"/>
    </location>
</feature>
<proteinExistence type="predicted"/>
<feature type="compositionally biased region" description="Basic and acidic residues" evidence="1">
    <location>
        <begin position="117"/>
        <end position="126"/>
    </location>
</feature>
<evidence type="ECO:0000256" key="2">
    <source>
        <dbReference type="SAM" id="Phobius"/>
    </source>
</evidence>
<keyword evidence="2" id="KW-1133">Transmembrane helix</keyword>
<evidence type="ECO:0000313" key="4">
    <source>
        <dbReference type="Proteomes" id="UP000663203"/>
    </source>
</evidence>
<keyword evidence="2" id="KW-0472">Membrane</keyword>
<dbReference type="Proteomes" id="UP000663203">
    <property type="component" value="Chromosome"/>
</dbReference>
<feature type="compositionally biased region" description="Acidic residues" evidence="1">
    <location>
        <begin position="86"/>
        <end position="95"/>
    </location>
</feature>
<evidence type="ECO:0000313" key="3">
    <source>
        <dbReference type="EMBL" id="QSX00893.1"/>
    </source>
</evidence>
<dbReference type="EMBL" id="CP071462">
    <property type="protein sequence ID" value="QSX00893.1"/>
    <property type="molecule type" value="Genomic_DNA"/>
</dbReference>